<keyword evidence="2" id="KW-1133">Transmembrane helix</keyword>
<keyword evidence="1 3" id="KW-0732">Signal</keyword>
<dbReference type="PANTHER" id="PTHR22953:SF153">
    <property type="entry name" value="PURPLE ACID PHOSPHATASE"/>
    <property type="match status" value="1"/>
</dbReference>
<keyword evidence="2" id="KW-0812">Transmembrane</keyword>
<evidence type="ECO:0000256" key="2">
    <source>
        <dbReference type="SAM" id="Phobius"/>
    </source>
</evidence>
<dbReference type="Pfam" id="PF16656">
    <property type="entry name" value="Pur_ac_phosph_N"/>
    <property type="match status" value="1"/>
</dbReference>
<evidence type="ECO:0000259" key="5">
    <source>
        <dbReference type="Pfam" id="PF16656"/>
    </source>
</evidence>
<dbReference type="Gene3D" id="3.60.21.10">
    <property type="match status" value="1"/>
</dbReference>
<organism evidence="6 7">
    <name type="scientific">Holtiella tumoricola</name>
    <dbReference type="NCBI Taxonomy" id="3018743"/>
    <lineage>
        <taxon>Bacteria</taxon>
        <taxon>Bacillati</taxon>
        <taxon>Bacillota</taxon>
        <taxon>Clostridia</taxon>
        <taxon>Lachnospirales</taxon>
        <taxon>Cellulosilyticaceae</taxon>
        <taxon>Holtiella</taxon>
    </lineage>
</organism>
<dbReference type="GO" id="GO:0046872">
    <property type="term" value="F:metal ion binding"/>
    <property type="evidence" value="ECO:0007669"/>
    <property type="project" value="InterPro"/>
</dbReference>
<dbReference type="AlphaFoldDB" id="A0AA42DKW2"/>
<feature type="transmembrane region" description="Helical" evidence="2">
    <location>
        <begin position="558"/>
        <end position="576"/>
    </location>
</feature>
<feature type="chain" id="PRO_5041447607" evidence="3">
    <location>
        <begin position="30"/>
        <end position="584"/>
    </location>
</feature>
<protein>
    <submittedName>
        <fullName evidence="6">Metallophosphoesterase</fullName>
    </submittedName>
</protein>
<dbReference type="InterPro" id="IPR015914">
    <property type="entry name" value="PAPs_N"/>
</dbReference>
<dbReference type="PANTHER" id="PTHR22953">
    <property type="entry name" value="ACID PHOSPHATASE RELATED"/>
    <property type="match status" value="1"/>
</dbReference>
<proteinExistence type="predicted"/>
<keyword evidence="2" id="KW-0472">Membrane</keyword>
<name>A0AA42DKW2_9FIRM</name>
<reference evidence="6" key="1">
    <citation type="journal article" date="2023" name="Int. J. Syst. Evol. Microbiol.">
        <title>&lt;i&gt;Holtiella tumoricola&lt;/i&gt; gen. nov. sp. nov., isolated from a human clinical sample.</title>
        <authorList>
            <person name="Allen-Vercoe E."/>
            <person name="Daigneault M.C."/>
            <person name="Vancuren S.J."/>
            <person name="Cochrane K."/>
            <person name="O'Neal L.L."/>
            <person name="Sankaranarayanan K."/>
            <person name="Lawson P.A."/>
        </authorList>
    </citation>
    <scope>NUCLEOTIDE SEQUENCE</scope>
    <source>
        <strain evidence="6">CC70A</strain>
    </source>
</reference>
<comment type="caution">
    <text evidence="6">The sequence shown here is derived from an EMBL/GenBank/DDBJ whole genome shotgun (WGS) entry which is preliminary data.</text>
</comment>
<evidence type="ECO:0000313" key="6">
    <source>
        <dbReference type="EMBL" id="MDA3730911.1"/>
    </source>
</evidence>
<dbReference type="GO" id="GO:0003993">
    <property type="term" value="F:acid phosphatase activity"/>
    <property type="evidence" value="ECO:0007669"/>
    <property type="project" value="InterPro"/>
</dbReference>
<dbReference type="RefSeq" id="WP_271011401.1">
    <property type="nucleotide sequence ID" value="NZ_JAQIFT010000016.1"/>
</dbReference>
<evidence type="ECO:0000313" key="7">
    <source>
        <dbReference type="Proteomes" id="UP001169242"/>
    </source>
</evidence>
<dbReference type="Pfam" id="PF00149">
    <property type="entry name" value="Metallophos"/>
    <property type="match status" value="1"/>
</dbReference>
<gene>
    <name evidence="6" type="ORF">PBV87_05275</name>
</gene>
<dbReference type="InterPro" id="IPR004843">
    <property type="entry name" value="Calcineurin-like_PHP"/>
</dbReference>
<keyword evidence="7" id="KW-1185">Reference proteome</keyword>
<feature type="domain" description="Purple acid phosphatase N-terminal" evidence="5">
    <location>
        <begin position="65"/>
        <end position="150"/>
    </location>
</feature>
<evidence type="ECO:0000259" key="4">
    <source>
        <dbReference type="Pfam" id="PF00149"/>
    </source>
</evidence>
<evidence type="ECO:0000256" key="3">
    <source>
        <dbReference type="SAM" id="SignalP"/>
    </source>
</evidence>
<dbReference type="EMBL" id="JAQIFT010000016">
    <property type="protein sequence ID" value="MDA3730911.1"/>
    <property type="molecule type" value="Genomic_DNA"/>
</dbReference>
<dbReference type="SUPFAM" id="SSF56300">
    <property type="entry name" value="Metallo-dependent phosphatases"/>
    <property type="match status" value="1"/>
</dbReference>
<dbReference type="InterPro" id="IPR039331">
    <property type="entry name" value="PAPs-like"/>
</dbReference>
<feature type="signal peptide" evidence="3">
    <location>
        <begin position="1"/>
        <end position="29"/>
    </location>
</feature>
<sequence length="584" mass="64235">MRNLKTRKRLIAFALVTAMLGGGAVNTFAASNDAWTEATQTEAAKNGAWEQWCNEWENIKNDWTQMSLTPGKNETELNFGWYSKIGDAQLKIKIGQKADLSDAKELKVTTTSAVEGHESNKAIAKDLKPNSTYYYSYTKNGVWTEAISYKAQNPQQFSFIYVGDPQIGSSSGNAATGSEEEQGQDLATRNDSFNWSNTINSALAIRPNASFVLSAGDQIQTRDKKNKDPLYTGNEIEYAGYLSADALKSLPVATTVGNHDALSSNYTYHFNNPNASDLGFTHAGGDYYFSYGEALFINLNTNNLNVAEHQAFIEQAVKESSDTSWRIVTLHQDIYGSGEHSNEPEIVNLRYSLIPIFEANNIDVVLTGHDHTYSRTFLLEGGKLDQSTMITEDEFDAYFEGEVAIDDKYTNYLASVEDAKAVNVTNASGEVVDPQGILYMTANSSTGSKYYGLVEKQQAYVAARWQENVPTFSIVDITKDRFTIDTYRTDTMEKIDNTFSIVKTQASKKAIATDNKANNVSTVSGTVAETAAAGNEVIFVEKAEDEKLPQTGYRVSDLLLSLVSILGIGALGVIFVNKKKSVSK</sequence>
<accession>A0AA42DKW2</accession>
<dbReference type="NCBIfam" id="TIGR01167">
    <property type="entry name" value="LPXTG_anchor"/>
    <property type="match status" value="1"/>
</dbReference>
<dbReference type="Proteomes" id="UP001169242">
    <property type="component" value="Unassembled WGS sequence"/>
</dbReference>
<dbReference type="InterPro" id="IPR029052">
    <property type="entry name" value="Metallo-depent_PP-like"/>
</dbReference>
<feature type="domain" description="Calcineurin-like phosphoesterase" evidence="4">
    <location>
        <begin position="202"/>
        <end position="373"/>
    </location>
</feature>
<evidence type="ECO:0000256" key="1">
    <source>
        <dbReference type="ARBA" id="ARBA00022729"/>
    </source>
</evidence>